<dbReference type="RefSeq" id="WP_145984792.1">
    <property type="nucleotide sequence ID" value="NZ_JAQYXP010000004.1"/>
</dbReference>
<protein>
    <submittedName>
        <fullName evidence="1">Uncharacterized protein</fullName>
    </submittedName>
</protein>
<sequence length="182" mass="19834">MSLDGSLRDPEVTGDEAGLFLEDTKLPAARDQIQERRACARRHELADEWVECVPADVADADDPGASDAILRRRPPTAPLHVRVAEARGDPVEHSADRTPDGCDTFALEGTDFVLGAASGLELLVKRLTPEIVGPRFFRKLVQQPKQLWLEGLGDEHCVRSEDGLIVLNASGAGSSFDRKHFA</sequence>
<dbReference type="EMBL" id="JAQYXP010000004">
    <property type="protein sequence ID" value="MEN3237974.1"/>
    <property type="molecule type" value="Genomic_DNA"/>
</dbReference>
<keyword evidence="2" id="KW-1185">Reference proteome</keyword>
<comment type="caution">
    <text evidence="1">The sequence shown here is derived from an EMBL/GenBank/DDBJ whole genome shotgun (WGS) entry which is preliminary data.</text>
</comment>
<accession>A0ABV0A3K7</accession>
<name>A0ABV0A3K7_9HYPH</name>
<gene>
    <name evidence="1" type="ORF">PUR29_31395</name>
</gene>
<reference evidence="1 2" key="1">
    <citation type="journal article" date="2023" name="PLoS ONE">
        <title>Complete genome assembly of Hawai'i environmental nontuberculous mycobacteria reveals unexpected co-isolation with methylobacteria.</title>
        <authorList>
            <person name="Hendrix J."/>
            <person name="Epperson L.E."/>
            <person name="Tong E.I."/>
            <person name="Chan Y.L."/>
            <person name="Hasan N.A."/>
            <person name="Dawrs S.N."/>
            <person name="Norton G.J."/>
            <person name="Virdi R."/>
            <person name="Crooks J.L."/>
            <person name="Chan E.D."/>
            <person name="Honda J.R."/>
            <person name="Strong M."/>
        </authorList>
    </citation>
    <scope>NUCLEOTIDE SEQUENCE [LARGE SCALE GENOMIC DNA]</scope>
    <source>
        <strain evidence="1 2">NJH_HI04-1</strain>
    </source>
</reference>
<organism evidence="1 2">
    <name type="scientific">Methylobacterium ajmalii</name>
    <dbReference type="NCBI Taxonomy" id="2738439"/>
    <lineage>
        <taxon>Bacteria</taxon>
        <taxon>Pseudomonadati</taxon>
        <taxon>Pseudomonadota</taxon>
        <taxon>Alphaproteobacteria</taxon>
        <taxon>Hyphomicrobiales</taxon>
        <taxon>Methylobacteriaceae</taxon>
        <taxon>Methylobacterium</taxon>
    </lineage>
</organism>
<proteinExistence type="predicted"/>
<dbReference type="Proteomes" id="UP001407347">
    <property type="component" value="Unassembled WGS sequence"/>
</dbReference>
<evidence type="ECO:0000313" key="2">
    <source>
        <dbReference type="Proteomes" id="UP001407347"/>
    </source>
</evidence>
<evidence type="ECO:0000313" key="1">
    <source>
        <dbReference type="EMBL" id="MEN3237974.1"/>
    </source>
</evidence>